<comment type="caution">
    <text evidence="2">The sequence shown here is derived from an EMBL/GenBank/DDBJ whole genome shotgun (WGS) entry which is preliminary data.</text>
</comment>
<organism evidence="2 3">
    <name type="scientific">Seminavis robusta</name>
    <dbReference type="NCBI Taxonomy" id="568900"/>
    <lineage>
        <taxon>Eukaryota</taxon>
        <taxon>Sar</taxon>
        <taxon>Stramenopiles</taxon>
        <taxon>Ochrophyta</taxon>
        <taxon>Bacillariophyta</taxon>
        <taxon>Bacillariophyceae</taxon>
        <taxon>Bacillariophycidae</taxon>
        <taxon>Naviculales</taxon>
        <taxon>Naviculaceae</taxon>
        <taxon>Seminavis</taxon>
    </lineage>
</organism>
<feature type="signal peptide" evidence="1">
    <location>
        <begin position="1"/>
        <end position="18"/>
    </location>
</feature>
<accession>A0A9N8HM65</accession>
<reference evidence="2" key="1">
    <citation type="submission" date="2020-06" db="EMBL/GenBank/DDBJ databases">
        <authorList>
            <consortium name="Plant Systems Biology data submission"/>
        </authorList>
    </citation>
    <scope>NUCLEOTIDE SEQUENCE</scope>
    <source>
        <strain evidence="2">D6</strain>
    </source>
</reference>
<gene>
    <name evidence="2" type="ORF">SEMRO_871_G213840.1</name>
</gene>
<dbReference type="EMBL" id="CAICTM010000870">
    <property type="protein sequence ID" value="CAB9517660.1"/>
    <property type="molecule type" value="Genomic_DNA"/>
</dbReference>
<evidence type="ECO:0000313" key="3">
    <source>
        <dbReference type="Proteomes" id="UP001153069"/>
    </source>
</evidence>
<dbReference type="Proteomes" id="UP001153069">
    <property type="component" value="Unassembled WGS sequence"/>
</dbReference>
<dbReference type="OrthoDB" id="546613at2759"/>
<dbReference type="AlphaFoldDB" id="A0A9N8HM65"/>
<name>A0A9N8HM65_9STRA</name>
<proteinExistence type="predicted"/>
<evidence type="ECO:0000256" key="1">
    <source>
        <dbReference type="SAM" id="SignalP"/>
    </source>
</evidence>
<dbReference type="PROSITE" id="PS51257">
    <property type="entry name" value="PROKAR_LIPOPROTEIN"/>
    <property type="match status" value="1"/>
</dbReference>
<protein>
    <submittedName>
        <fullName evidence="2">Uncharacterized protein</fullName>
    </submittedName>
</protein>
<feature type="chain" id="PRO_5040451635" evidence="1">
    <location>
        <begin position="19"/>
        <end position="375"/>
    </location>
</feature>
<evidence type="ECO:0000313" key="2">
    <source>
        <dbReference type="EMBL" id="CAB9517660.1"/>
    </source>
</evidence>
<keyword evidence="3" id="KW-1185">Reference proteome</keyword>
<sequence>MKLTFVATLAFAVSSVTAQCPVPSGTVACTADINPVQCGADSCIYDNICLATSSGFVDTDCCPAPRDGVVCTAESNPVQCSDGNNAQCVYSSPCSGTAAGFMETQCCPIPDSSSVTTPCTSNVSPVECGPNNCPYYNQCLANAARWSETDCAAPVNNPCWYLQDCESCLSSPSGTCSWELGFYCTDKSCTSCVTPNYGGMGDDKAAICALPEAQKPADDISCPERADCLTCISSNVCVWAGGTSCTETCTSGVNCVGPNWGGLGYDKSAICDLAEAKPGAAVGCGNINDCEACLTAQCAWSRGTICTANCPNGDDGTCVGAAWGGLAIPDICKVPEAQTLAPRLSSTGESSAVSFQSAVLPLVGVAGIMMVAAAQ</sequence>
<keyword evidence="1" id="KW-0732">Signal</keyword>